<name>A0AB34JYA5_PRYPA</name>
<accession>A0AB34JYA5</accession>
<dbReference type="GO" id="GO:0019843">
    <property type="term" value="F:rRNA binding"/>
    <property type="evidence" value="ECO:0007669"/>
    <property type="project" value="InterPro"/>
</dbReference>
<dbReference type="PANTHER" id="PTHR11655:SF14">
    <property type="entry name" value="LARGE RIBOSOMAL SUBUNIT PROTEIN UL6M"/>
    <property type="match status" value="1"/>
</dbReference>
<dbReference type="Pfam" id="PF00347">
    <property type="entry name" value="Ribosomal_L6"/>
    <property type="match status" value="1"/>
</dbReference>
<dbReference type="EMBL" id="JBGBPQ010000003">
    <property type="protein sequence ID" value="KAL1527324.1"/>
    <property type="molecule type" value="Genomic_DNA"/>
</dbReference>
<evidence type="ECO:0000259" key="4">
    <source>
        <dbReference type="Pfam" id="PF00347"/>
    </source>
</evidence>
<evidence type="ECO:0000256" key="3">
    <source>
        <dbReference type="ARBA" id="ARBA00023274"/>
    </source>
</evidence>
<dbReference type="AlphaFoldDB" id="A0AB34JYA5"/>
<sequence>MVNCSPRLPFARLSLERIRAGLCVGEMLSLHCSLSPARASFLRCAASQGIRHMSRVGKKPVYLPSSVNVSLEPYPVDELWPTKPLHARAPNVKRYLLRNRPSKDSFQLFGEPHMLRVDGPLGSLKVPVHSFLEVKTVESEDGPRVELTPQCGGTSKLGKTLWGTTRSYIAGAVQGVSQGFRKELELHGVGYRARLEKAGETAAPEPVAAPAGKAGGLKGKTIGEAPMTNVRLGMQTYGERKGAQAGVLPLERSGPGDSLILRIGFSHEVRVQFPSHVSVQTPSPTQIVLSGIDKQSVGQAASLLRHVKKRDPYKGKGFRYVGEVLRLKPGKRR</sequence>
<evidence type="ECO:0000313" key="5">
    <source>
        <dbReference type="EMBL" id="KAL1527324.1"/>
    </source>
</evidence>
<keyword evidence="6" id="KW-1185">Reference proteome</keyword>
<organism evidence="5 6">
    <name type="scientific">Prymnesium parvum</name>
    <name type="common">Toxic golden alga</name>
    <dbReference type="NCBI Taxonomy" id="97485"/>
    <lineage>
        <taxon>Eukaryota</taxon>
        <taxon>Haptista</taxon>
        <taxon>Haptophyta</taxon>
        <taxon>Prymnesiophyceae</taxon>
        <taxon>Prymnesiales</taxon>
        <taxon>Prymnesiaceae</taxon>
        <taxon>Prymnesium</taxon>
    </lineage>
</organism>
<evidence type="ECO:0000256" key="1">
    <source>
        <dbReference type="ARBA" id="ARBA00009356"/>
    </source>
</evidence>
<gene>
    <name evidence="5" type="ORF">AB1Y20_015995</name>
</gene>
<comment type="caution">
    <text evidence="5">The sequence shown here is derived from an EMBL/GenBank/DDBJ whole genome shotgun (WGS) entry which is preliminary data.</text>
</comment>
<comment type="similarity">
    <text evidence="1">Belongs to the universal ribosomal protein uL6 family.</text>
</comment>
<reference evidence="5 6" key="1">
    <citation type="journal article" date="2024" name="Science">
        <title>Giant polyketide synthase enzymes in the biosynthesis of giant marine polyether toxins.</title>
        <authorList>
            <person name="Fallon T.R."/>
            <person name="Shende V.V."/>
            <person name="Wierzbicki I.H."/>
            <person name="Pendleton A.L."/>
            <person name="Watervoot N.F."/>
            <person name="Auber R.P."/>
            <person name="Gonzalez D.J."/>
            <person name="Wisecaver J.H."/>
            <person name="Moore B.S."/>
        </authorList>
    </citation>
    <scope>NUCLEOTIDE SEQUENCE [LARGE SCALE GENOMIC DNA]</scope>
    <source>
        <strain evidence="5 6">12B1</strain>
    </source>
</reference>
<dbReference type="GO" id="GO:0003735">
    <property type="term" value="F:structural constituent of ribosome"/>
    <property type="evidence" value="ECO:0007669"/>
    <property type="project" value="InterPro"/>
</dbReference>
<dbReference type="PANTHER" id="PTHR11655">
    <property type="entry name" value="60S/50S RIBOSOMAL PROTEIN L6/L9"/>
    <property type="match status" value="1"/>
</dbReference>
<feature type="domain" description="Large ribosomal subunit protein uL6 alpha-beta" evidence="4">
    <location>
        <begin position="257"/>
        <end position="320"/>
    </location>
</feature>
<dbReference type="InterPro" id="IPR000702">
    <property type="entry name" value="Ribosomal_uL6-like"/>
</dbReference>
<evidence type="ECO:0000313" key="6">
    <source>
        <dbReference type="Proteomes" id="UP001515480"/>
    </source>
</evidence>
<dbReference type="GO" id="GO:0022625">
    <property type="term" value="C:cytosolic large ribosomal subunit"/>
    <property type="evidence" value="ECO:0007669"/>
    <property type="project" value="TreeGrafter"/>
</dbReference>
<dbReference type="InterPro" id="IPR036789">
    <property type="entry name" value="Ribosomal_uL6-like_a/b-dom_sf"/>
</dbReference>
<protein>
    <recommendedName>
        <fullName evidence="4">Large ribosomal subunit protein uL6 alpha-beta domain-containing protein</fullName>
    </recommendedName>
</protein>
<keyword evidence="2" id="KW-0689">Ribosomal protein</keyword>
<proteinExistence type="inferred from homology"/>
<dbReference type="Gene3D" id="3.90.930.12">
    <property type="entry name" value="Ribosomal protein L6, alpha-beta domain"/>
    <property type="match status" value="2"/>
</dbReference>
<evidence type="ECO:0000256" key="2">
    <source>
        <dbReference type="ARBA" id="ARBA00022980"/>
    </source>
</evidence>
<keyword evidence="3" id="KW-0687">Ribonucleoprotein</keyword>
<dbReference type="InterPro" id="IPR020040">
    <property type="entry name" value="Ribosomal_uL6_a/b-dom"/>
</dbReference>
<dbReference type="SUPFAM" id="SSF56053">
    <property type="entry name" value="Ribosomal protein L6"/>
    <property type="match status" value="2"/>
</dbReference>
<dbReference type="GO" id="GO:0002181">
    <property type="term" value="P:cytoplasmic translation"/>
    <property type="evidence" value="ECO:0007669"/>
    <property type="project" value="TreeGrafter"/>
</dbReference>
<dbReference type="Proteomes" id="UP001515480">
    <property type="component" value="Unassembled WGS sequence"/>
</dbReference>